<organism evidence="2 3">
    <name type="scientific">Bellilinea caldifistulae</name>
    <dbReference type="NCBI Taxonomy" id="360411"/>
    <lineage>
        <taxon>Bacteria</taxon>
        <taxon>Bacillati</taxon>
        <taxon>Chloroflexota</taxon>
        <taxon>Anaerolineae</taxon>
        <taxon>Anaerolineales</taxon>
        <taxon>Anaerolineaceae</taxon>
        <taxon>Bellilinea</taxon>
    </lineage>
</organism>
<evidence type="ECO:0008006" key="4">
    <source>
        <dbReference type="Google" id="ProtNLM"/>
    </source>
</evidence>
<reference evidence="2 3" key="1">
    <citation type="submission" date="2015-07" db="EMBL/GenBank/DDBJ databases">
        <title>Draft genome of Bellilinea caldifistulae DSM 17877.</title>
        <authorList>
            <person name="Hemp J."/>
            <person name="Ward L.M."/>
            <person name="Pace L.A."/>
            <person name="Fischer W.W."/>
        </authorList>
    </citation>
    <scope>NUCLEOTIDE SEQUENCE [LARGE SCALE GENOMIC DNA]</scope>
    <source>
        <strain evidence="2 3">GOMI-1</strain>
    </source>
</reference>
<feature type="transmembrane region" description="Helical" evidence="1">
    <location>
        <begin position="110"/>
        <end position="131"/>
    </location>
</feature>
<name>A0A0P6XD21_9CHLR</name>
<protein>
    <recommendedName>
        <fullName evidence="4">DoxX family protein</fullName>
    </recommendedName>
</protein>
<keyword evidence="1" id="KW-0472">Membrane</keyword>
<dbReference type="RefSeq" id="WP_061913116.1">
    <property type="nucleotide sequence ID" value="NZ_DF967971.1"/>
</dbReference>
<dbReference type="EMBL" id="LGHJ01000006">
    <property type="protein sequence ID" value="KPL78157.1"/>
    <property type="molecule type" value="Genomic_DNA"/>
</dbReference>
<feature type="transmembrane region" description="Helical" evidence="1">
    <location>
        <begin position="14"/>
        <end position="32"/>
    </location>
</feature>
<sequence>MAINQLPPRRKRSFGLKVIAFANLFIGLGGWLRLAETLRNADFYSRLDLPLGMGYFIASGVFFGILGFPAAVGLWLGRRWGVGLATLTLVLWLGWDWFERLVFARSPQWFNLPFSLAASVLLVALAGWVLWKEWRAT</sequence>
<feature type="transmembrane region" description="Helical" evidence="1">
    <location>
        <begin position="52"/>
        <end position="73"/>
    </location>
</feature>
<dbReference type="Proteomes" id="UP000050514">
    <property type="component" value="Unassembled WGS sequence"/>
</dbReference>
<accession>A0A0P6XD21</accession>
<evidence type="ECO:0000313" key="2">
    <source>
        <dbReference type="EMBL" id="KPL78157.1"/>
    </source>
</evidence>
<comment type="caution">
    <text evidence="2">The sequence shown here is derived from an EMBL/GenBank/DDBJ whole genome shotgun (WGS) entry which is preliminary data.</text>
</comment>
<evidence type="ECO:0000313" key="3">
    <source>
        <dbReference type="Proteomes" id="UP000050514"/>
    </source>
</evidence>
<proteinExistence type="predicted"/>
<feature type="transmembrane region" description="Helical" evidence="1">
    <location>
        <begin position="80"/>
        <end position="98"/>
    </location>
</feature>
<keyword evidence="3" id="KW-1185">Reference proteome</keyword>
<keyword evidence="1" id="KW-0812">Transmembrane</keyword>
<dbReference type="AlphaFoldDB" id="A0A0P6XD21"/>
<keyword evidence="1" id="KW-1133">Transmembrane helix</keyword>
<gene>
    <name evidence="2" type="ORF">AC812_01685</name>
</gene>
<evidence type="ECO:0000256" key="1">
    <source>
        <dbReference type="SAM" id="Phobius"/>
    </source>
</evidence>